<reference evidence="2" key="1">
    <citation type="submission" date="2016-01" db="EMBL/GenBank/DDBJ databases">
        <authorList>
            <person name="Peeters C."/>
        </authorList>
    </citation>
    <scope>NUCLEOTIDE SEQUENCE</scope>
    <source>
        <strain evidence="2">LMG 29321</strain>
    </source>
</reference>
<feature type="transmembrane region" description="Helical" evidence="1">
    <location>
        <begin position="6"/>
        <end position="23"/>
    </location>
</feature>
<dbReference type="EMBL" id="FCOX02000003">
    <property type="protein sequence ID" value="SAK49023.1"/>
    <property type="molecule type" value="Genomic_DNA"/>
</dbReference>
<dbReference type="OrthoDB" id="9133744at2"/>
<keyword evidence="1" id="KW-0812">Transmembrane</keyword>
<keyword evidence="3" id="KW-1185">Reference proteome</keyword>
<gene>
    <name evidence="2" type="ORF">AWB78_00940</name>
</gene>
<dbReference type="AlphaFoldDB" id="A0A157ZU50"/>
<comment type="caution">
    <text evidence="2">The sequence shown here is derived from an EMBL/GenBank/DDBJ whole genome shotgun (WGS) entry which is preliminary data.</text>
</comment>
<sequence>MWDFSSIFVGLACLATIVIVLLAQDWRDEHRKRVAARGHAQRHPLREWWLRHRH</sequence>
<name>A0A157ZU50_9BURK</name>
<evidence type="ECO:0000256" key="1">
    <source>
        <dbReference type="SAM" id="Phobius"/>
    </source>
</evidence>
<proteinExistence type="predicted"/>
<dbReference type="RefSeq" id="WP_157697408.1">
    <property type="nucleotide sequence ID" value="NZ_FCOX02000003.1"/>
</dbReference>
<evidence type="ECO:0000313" key="2">
    <source>
        <dbReference type="EMBL" id="SAK49023.1"/>
    </source>
</evidence>
<keyword evidence="1" id="KW-1133">Transmembrane helix</keyword>
<accession>A0A157ZU50</accession>
<protein>
    <submittedName>
        <fullName evidence="2">Uncharacterized protein</fullName>
    </submittedName>
</protein>
<keyword evidence="1" id="KW-0472">Membrane</keyword>
<organism evidence="2 3">
    <name type="scientific">Caballeronia calidae</name>
    <dbReference type="NCBI Taxonomy" id="1777139"/>
    <lineage>
        <taxon>Bacteria</taxon>
        <taxon>Pseudomonadati</taxon>
        <taxon>Pseudomonadota</taxon>
        <taxon>Betaproteobacteria</taxon>
        <taxon>Burkholderiales</taxon>
        <taxon>Burkholderiaceae</taxon>
        <taxon>Caballeronia</taxon>
    </lineage>
</organism>
<dbReference type="Proteomes" id="UP000071859">
    <property type="component" value="Unassembled WGS sequence"/>
</dbReference>
<evidence type="ECO:0000313" key="3">
    <source>
        <dbReference type="Proteomes" id="UP000071859"/>
    </source>
</evidence>